<keyword evidence="2" id="KW-1185">Reference proteome</keyword>
<evidence type="ECO:0000313" key="2">
    <source>
        <dbReference type="Proteomes" id="UP000406256"/>
    </source>
</evidence>
<dbReference type="AlphaFoldDB" id="A0A5E4TT94"/>
<gene>
    <name evidence="1" type="ORF">PAN31108_01625</name>
</gene>
<accession>A0A5E4TT94</accession>
<proteinExistence type="predicted"/>
<sequence>MRLHRQEAEVRPCAIACVPVAALAGGAPASCARASRRDSKALVTCSYVFRRVVSRVVRWLGITMLVCTGLAATAGHAVAQSAPSDTQPAASILPVGPAIAQPSPEAVAAKVKARMQEQANTSNHPLPIVVMRRISDGKQCSFSVLDGTYVNFHEDPYGCEDNIYNTFEIVGAHEGMWIEMEAAPNCNGSESYAKYIVSFGPGHGPVGNIAPTSVAASVGVPVGQILNDGSGKRAFIADGYKSTGTPLPNAVSCVLVRNLLPNGPYHYRNQASGLCLRSDEFRPYPVACTAPVPLAFYELNDYFGEIISADSVATPTKRKYLNTSLSDDVLEFSTTYLPTHAFSYNATSSRLETLLGFCASPSDDPYRVNTHSCRHDTGARMQWIREPAPVR</sequence>
<name>A0A5E4TT94_9BURK</name>
<reference evidence="1 2" key="1">
    <citation type="submission" date="2019-08" db="EMBL/GenBank/DDBJ databases">
        <authorList>
            <person name="Peeters C."/>
        </authorList>
    </citation>
    <scope>NUCLEOTIDE SEQUENCE [LARGE SCALE GENOMIC DNA]</scope>
    <source>
        <strain evidence="1 2">LMG 31108</strain>
    </source>
</reference>
<protein>
    <submittedName>
        <fullName evidence="1">Uncharacterized protein</fullName>
    </submittedName>
</protein>
<dbReference type="Proteomes" id="UP000406256">
    <property type="component" value="Unassembled WGS sequence"/>
</dbReference>
<dbReference type="EMBL" id="CABPSB010000004">
    <property type="protein sequence ID" value="VVD91146.1"/>
    <property type="molecule type" value="Genomic_DNA"/>
</dbReference>
<evidence type="ECO:0000313" key="1">
    <source>
        <dbReference type="EMBL" id="VVD91146.1"/>
    </source>
</evidence>
<organism evidence="1 2">
    <name type="scientific">Pandoraea anhela</name>
    <dbReference type="NCBI Taxonomy" id="2508295"/>
    <lineage>
        <taxon>Bacteria</taxon>
        <taxon>Pseudomonadati</taxon>
        <taxon>Pseudomonadota</taxon>
        <taxon>Betaproteobacteria</taxon>
        <taxon>Burkholderiales</taxon>
        <taxon>Burkholderiaceae</taxon>
        <taxon>Pandoraea</taxon>
    </lineage>
</organism>